<keyword evidence="3" id="KW-0963">Cytoplasm</keyword>
<dbReference type="SUPFAM" id="SSF56112">
    <property type="entry name" value="Protein kinase-like (PK-like)"/>
    <property type="match status" value="1"/>
</dbReference>
<dbReference type="InterPro" id="IPR000095">
    <property type="entry name" value="CRIB_dom"/>
</dbReference>
<feature type="region of interest" description="Disordered" evidence="10">
    <location>
        <begin position="150"/>
        <end position="182"/>
    </location>
</feature>
<comment type="subcellular location">
    <subcellularLocation>
        <location evidence="1">Cytoplasm</location>
    </subcellularLocation>
</comment>
<dbReference type="InterPro" id="IPR036936">
    <property type="entry name" value="CRIB_dom_sf"/>
</dbReference>
<dbReference type="Proteomes" id="UP000265040">
    <property type="component" value="Chromosome 22"/>
</dbReference>
<dbReference type="Pfam" id="PF00069">
    <property type="entry name" value="Pkinase"/>
    <property type="match status" value="1"/>
</dbReference>
<dbReference type="PROSITE" id="PS50108">
    <property type="entry name" value="CRIB"/>
    <property type="match status" value="1"/>
</dbReference>
<dbReference type="InterPro" id="IPR011009">
    <property type="entry name" value="Kinase-like_dom_sf"/>
</dbReference>
<reference evidence="13" key="3">
    <citation type="submission" date="2025-09" db="UniProtKB">
        <authorList>
            <consortium name="Ensembl"/>
        </authorList>
    </citation>
    <scope>IDENTIFICATION</scope>
</reference>
<protein>
    <recommendedName>
        <fullName evidence="2">non-specific serine/threonine protein kinase</fullName>
        <ecNumber evidence="2">2.7.11.1</ecNumber>
    </recommendedName>
</protein>
<feature type="region of interest" description="Disordered" evidence="10">
    <location>
        <begin position="220"/>
        <end position="239"/>
    </location>
</feature>
<evidence type="ECO:0000256" key="7">
    <source>
        <dbReference type="ARBA" id="ARBA00022777"/>
    </source>
</evidence>
<feature type="compositionally biased region" description="Basic and acidic residues" evidence="10">
    <location>
        <begin position="62"/>
        <end position="77"/>
    </location>
</feature>
<evidence type="ECO:0000256" key="5">
    <source>
        <dbReference type="ARBA" id="ARBA00022679"/>
    </source>
</evidence>
<proteinExistence type="predicted"/>
<dbReference type="PANTHER" id="PTHR45832:SF21">
    <property type="entry name" value="NON-SPECIFIC SERINE_THREONINE PROTEIN KINASE"/>
    <property type="match status" value="1"/>
</dbReference>
<evidence type="ECO:0000256" key="4">
    <source>
        <dbReference type="ARBA" id="ARBA00022527"/>
    </source>
</evidence>
<feature type="region of interest" description="Disordered" evidence="10">
    <location>
        <begin position="1"/>
        <end position="77"/>
    </location>
</feature>
<feature type="domain" description="Protein kinase" evidence="11">
    <location>
        <begin position="260"/>
        <end position="511"/>
    </location>
</feature>
<dbReference type="FunFam" id="3.30.200.20:FF:000069">
    <property type="entry name" value="Non-specific serine/threonine protein kinase"/>
    <property type="match status" value="1"/>
</dbReference>
<dbReference type="InterPro" id="IPR017441">
    <property type="entry name" value="Protein_kinase_ATP_BS"/>
</dbReference>
<keyword evidence="4" id="KW-0723">Serine/threonine-protein kinase</keyword>
<evidence type="ECO:0000256" key="8">
    <source>
        <dbReference type="ARBA" id="ARBA00022840"/>
    </source>
</evidence>
<dbReference type="CDD" id="cd01093">
    <property type="entry name" value="CRIB_PAK_like"/>
    <property type="match status" value="1"/>
</dbReference>
<keyword evidence="8 9" id="KW-0067">ATP-binding</keyword>
<dbReference type="FunFam" id="3.90.810.10:FF:000001">
    <property type="entry name" value="Non-specific serine/threonine protein kinase"/>
    <property type="match status" value="1"/>
</dbReference>
<keyword evidence="14" id="KW-1185">Reference proteome</keyword>
<dbReference type="SMART" id="SM00285">
    <property type="entry name" value="PBD"/>
    <property type="match status" value="1"/>
</dbReference>
<organism evidence="13 14">
    <name type="scientific">Anabas testudineus</name>
    <name type="common">Climbing perch</name>
    <name type="synonym">Anthias testudineus</name>
    <dbReference type="NCBI Taxonomy" id="64144"/>
    <lineage>
        <taxon>Eukaryota</taxon>
        <taxon>Metazoa</taxon>
        <taxon>Chordata</taxon>
        <taxon>Craniata</taxon>
        <taxon>Vertebrata</taxon>
        <taxon>Euteleostomi</taxon>
        <taxon>Actinopterygii</taxon>
        <taxon>Neopterygii</taxon>
        <taxon>Teleostei</taxon>
        <taxon>Neoteleostei</taxon>
        <taxon>Acanthomorphata</taxon>
        <taxon>Anabantaria</taxon>
        <taxon>Anabantiformes</taxon>
        <taxon>Anabantoidei</taxon>
        <taxon>Anabantidae</taxon>
        <taxon>Anabas</taxon>
    </lineage>
</organism>
<dbReference type="Gene3D" id="1.10.510.10">
    <property type="entry name" value="Transferase(Phosphotransferase) domain 1"/>
    <property type="match status" value="1"/>
</dbReference>
<dbReference type="GO" id="GO:0005524">
    <property type="term" value="F:ATP binding"/>
    <property type="evidence" value="ECO:0007669"/>
    <property type="project" value="UniProtKB-UniRule"/>
</dbReference>
<evidence type="ECO:0000313" key="14">
    <source>
        <dbReference type="Proteomes" id="UP000265040"/>
    </source>
</evidence>
<dbReference type="InterPro" id="IPR008271">
    <property type="entry name" value="Ser/Thr_kinase_AS"/>
</dbReference>
<feature type="domain" description="CRIB" evidence="12">
    <location>
        <begin position="71"/>
        <end position="84"/>
    </location>
</feature>
<evidence type="ECO:0000256" key="2">
    <source>
        <dbReference type="ARBA" id="ARBA00012513"/>
    </source>
</evidence>
<evidence type="ECO:0000256" key="1">
    <source>
        <dbReference type="ARBA" id="ARBA00004496"/>
    </source>
</evidence>
<dbReference type="InterPro" id="IPR035064">
    <property type="entry name" value="STK_PAK2"/>
</dbReference>
<dbReference type="CDD" id="cd06655">
    <property type="entry name" value="STKc_PAK2"/>
    <property type="match status" value="1"/>
</dbReference>
<evidence type="ECO:0000259" key="11">
    <source>
        <dbReference type="PROSITE" id="PS50011"/>
    </source>
</evidence>
<dbReference type="Gene3D" id="3.90.810.10">
    <property type="entry name" value="CRIB domain"/>
    <property type="match status" value="1"/>
</dbReference>
<dbReference type="Pfam" id="PF00786">
    <property type="entry name" value="PBD"/>
    <property type="match status" value="1"/>
</dbReference>
<dbReference type="PROSITE" id="PS00107">
    <property type="entry name" value="PROTEIN_KINASE_ATP"/>
    <property type="match status" value="1"/>
</dbReference>
<name>A0A3Q1J3W3_ANATE</name>
<dbReference type="PANTHER" id="PTHR45832">
    <property type="entry name" value="SERINE/THREONINE-PROTEIN KINASE SAMKA-RELATED-RELATED"/>
    <property type="match status" value="1"/>
</dbReference>
<evidence type="ECO:0000313" key="13">
    <source>
        <dbReference type="Ensembl" id="ENSATEP00000010016.2"/>
    </source>
</evidence>
<dbReference type="InParanoid" id="A0A3Q1J3W3"/>
<evidence type="ECO:0000256" key="10">
    <source>
        <dbReference type="SAM" id="MobiDB-lite"/>
    </source>
</evidence>
<dbReference type="FunFam" id="1.10.510.10:FF:000011">
    <property type="entry name" value="Non-specific serine/threonine protein kinase"/>
    <property type="match status" value="1"/>
</dbReference>
<dbReference type="PROSITE" id="PS50011">
    <property type="entry name" value="PROTEIN_KINASE_DOM"/>
    <property type="match status" value="1"/>
</dbReference>
<dbReference type="EC" id="2.7.11.1" evidence="2"/>
<accession>A0A3Q1J3W3</accession>
<reference evidence="13" key="1">
    <citation type="submission" date="2021-04" db="EMBL/GenBank/DDBJ databases">
        <authorList>
            <consortium name="Wellcome Sanger Institute Data Sharing"/>
        </authorList>
    </citation>
    <scope>NUCLEOTIDE SEQUENCE [LARGE SCALE GENOMIC DNA]</scope>
</reference>
<dbReference type="InterPro" id="IPR051931">
    <property type="entry name" value="PAK3-like"/>
</dbReference>
<dbReference type="STRING" id="64144.ENSATEP00000010016"/>
<evidence type="ECO:0000259" key="12">
    <source>
        <dbReference type="PROSITE" id="PS50108"/>
    </source>
</evidence>
<dbReference type="GO" id="GO:0004674">
    <property type="term" value="F:protein serine/threonine kinase activity"/>
    <property type="evidence" value="ECO:0007669"/>
    <property type="project" value="UniProtKB-KW"/>
</dbReference>
<dbReference type="AlphaFoldDB" id="A0A3Q1J3W3"/>
<evidence type="ECO:0000256" key="6">
    <source>
        <dbReference type="ARBA" id="ARBA00022741"/>
    </source>
</evidence>
<keyword evidence="6 9" id="KW-0547">Nucleotide-binding</keyword>
<dbReference type="OrthoDB" id="2914378at2759"/>
<dbReference type="PROSITE" id="PS00108">
    <property type="entry name" value="PROTEIN_KINASE_ST"/>
    <property type="match status" value="1"/>
</dbReference>
<reference evidence="13" key="2">
    <citation type="submission" date="2025-08" db="UniProtKB">
        <authorList>
            <consortium name="Ensembl"/>
        </authorList>
    </citation>
    <scope>IDENTIFICATION</scope>
</reference>
<dbReference type="InterPro" id="IPR033923">
    <property type="entry name" value="PAK_BD"/>
</dbReference>
<sequence length="535" mass="59085">MCDSGVCEDKPPAPPVRMSSQGGGAKDPQLANQKPLPSVPEEKKPRNKIISIFAYEKGGKKKDKDKDRPEISSPSDFEHTIHVGFDAVTGEFTGMPEQWARLLQTSNISKSEQKQNPQAVLDILKFYDSTSGKQKYLSFSASGQFFSSLIPGKQGTMTGASSGKDGDDDDDDTPPPIVAPRPEHTKSVSYAFMLEKNGIQNARLLLFSTRFRKIIKPVRNTDSASKAADKQKKKGGKMSDEEIMEKLRTIVSVGDPKKKYTRYEKIGQGASGTVFTAIDVATGQEVAIKQINLQKQPKKELIINEILVMKEMKNPNIVNFLDSFLVGDELFVVMEYLAGGSLTDVVTETCMDEAQIAAVCREVLQALEFLHSNQVIHRDIKSDNVLLGMDGSVKLTDFGFCAQITPEQSKRSTMVGTPYWMAPEVVTRKAYGPKVDIWSLGIMAIEMVEGEPPYLNENPLRALYLIATNGTPELQSPEKLSPVFRSFLSRCLEMDVEKRGSGQELLQHPFLKLAKPLSSLTPLILAAKEAMKGNR</sequence>
<evidence type="ECO:0000256" key="9">
    <source>
        <dbReference type="PROSITE-ProRule" id="PRU10141"/>
    </source>
</evidence>
<keyword evidence="7" id="KW-0418">Kinase</keyword>
<dbReference type="Gene3D" id="3.30.200.20">
    <property type="entry name" value="Phosphorylase Kinase, domain 1"/>
    <property type="match status" value="1"/>
</dbReference>
<dbReference type="SMART" id="SM00220">
    <property type="entry name" value="S_TKc"/>
    <property type="match status" value="1"/>
</dbReference>
<evidence type="ECO:0000256" key="3">
    <source>
        <dbReference type="ARBA" id="ARBA00022490"/>
    </source>
</evidence>
<dbReference type="GO" id="GO:0005737">
    <property type="term" value="C:cytoplasm"/>
    <property type="evidence" value="ECO:0007669"/>
    <property type="project" value="UniProtKB-SubCell"/>
</dbReference>
<keyword evidence="5" id="KW-0808">Transferase</keyword>
<dbReference type="InterPro" id="IPR000719">
    <property type="entry name" value="Prot_kinase_dom"/>
</dbReference>
<dbReference type="GeneTree" id="ENSGT00950000182988"/>
<feature type="binding site" evidence="9">
    <location>
        <position position="289"/>
    </location>
    <ligand>
        <name>ATP</name>
        <dbReference type="ChEBI" id="CHEBI:30616"/>
    </ligand>
</feature>
<dbReference type="Ensembl" id="ENSATET00000010192.3">
    <property type="protein sequence ID" value="ENSATEP00000010016.2"/>
    <property type="gene ID" value="ENSATEG00000007034.3"/>
</dbReference>